<evidence type="ECO:0008006" key="4">
    <source>
        <dbReference type="Google" id="ProtNLM"/>
    </source>
</evidence>
<evidence type="ECO:0000256" key="1">
    <source>
        <dbReference type="SAM" id="Phobius"/>
    </source>
</evidence>
<dbReference type="STRING" id="1296565.SAMN05660657_05114"/>
<sequence>MPVVVLGLGLVLAGIWLLVRRPWLAPWAVVFLFGTTAELRLRISDSLGVAKDALVVLLLGVTVLAVLQGRTSLAARLPPLSVGFPLTVLVGLYLLDLGGDHGGGWVFGTRLLVEPLLLLFIGLATPRPEAALRHLVHAMTVFLAAQAILAWIQQAVGPDALVYQWGYAFGSQVRLSSGGALRSPGSFEESFSLAAFAVLGACLALTVASRRQAVVLWISVAAILGATQVRTAVLQLAVLAIVVLLRQGKTRAAVVGVVGAAAGAVLAAGVYLVSATVPGGPVRPLLFTLNGRFDAWGVAYQGISSLVRGNGVGALGAGSTRAEAGLVSAAPAYDPNRESEALFAGDPSFLDSSWAQVLSDVGLVGVVALLAVVVAYARWLSGPARGDSGAAWLGLAVLAVSVVDWISRTTLGSYPTGFMTFYLLGLATGAALAVGRDRVRLPSREART</sequence>
<evidence type="ECO:0000313" key="3">
    <source>
        <dbReference type="Proteomes" id="UP000199546"/>
    </source>
</evidence>
<feature type="transmembrane region" description="Helical" evidence="1">
    <location>
        <begin position="214"/>
        <end position="245"/>
    </location>
</feature>
<dbReference type="Proteomes" id="UP000199546">
    <property type="component" value="Unassembled WGS sequence"/>
</dbReference>
<accession>A0A1I7D0H1</accession>
<feature type="transmembrane region" description="Helical" evidence="1">
    <location>
        <begin position="413"/>
        <end position="434"/>
    </location>
</feature>
<name>A0A1I7D0H1_9ACTN</name>
<dbReference type="AlphaFoldDB" id="A0A1I7D0H1"/>
<keyword evidence="1" id="KW-1133">Transmembrane helix</keyword>
<reference evidence="3" key="1">
    <citation type="submission" date="2016-10" db="EMBL/GenBank/DDBJ databases">
        <authorList>
            <person name="Varghese N."/>
            <person name="Submissions S."/>
        </authorList>
    </citation>
    <scope>NUCLEOTIDE SEQUENCE [LARGE SCALE GENOMIC DNA]</scope>
    <source>
        <strain evidence="3">DSM 46136</strain>
    </source>
</reference>
<proteinExistence type="predicted"/>
<keyword evidence="3" id="KW-1185">Reference proteome</keyword>
<dbReference type="RefSeq" id="WP_175551796.1">
    <property type="nucleotide sequence ID" value="NZ_FPBA01000030.1"/>
</dbReference>
<feature type="transmembrane region" description="Helical" evidence="1">
    <location>
        <begin position="53"/>
        <end position="71"/>
    </location>
</feature>
<feature type="transmembrane region" description="Helical" evidence="1">
    <location>
        <begin position="252"/>
        <end position="273"/>
    </location>
</feature>
<dbReference type="EMBL" id="FPBA01000030">
    <property type="protein sequence ID" value="SFU05197.1"/>
    <property type="molecule type" value="Genomic_DNA"/>
</dbReference>
<keyword evidence="1" id="KW-0472">Membrane</keyword>
<gene>
    <name evidence="2" type="ORF">SAMN05660657_05114</name>
</gene>
<protein>
    <recommendedName>
        <fullName evidence="4">O-antigen ligase like membrane protein</fullName>
    </recommendedName>
</protein>
<feature type="transmembrane region" description="Helical" evidence="1">
    <location>
        <begin position="107"/>
        <end position="125"/>
    </location>
</feature>
<feature type="transmembrane region" description="Helical" evidence="1">
    <location>
        <begin position="389"/>
        <end position="407"/>
    </location>
</feature>
<feature type="transmembrane region" description="Helical" evidence="1">
    <location>
        <begin position="357"/>
        <end position="377"/>
    </location>
</feature>
<feature type="transmembrane region" description="Helical" evidence="1">
    <location>
        <begin position="77"/>
        <end position="95"/>
    </location>
</feature>
<evidence type="ECO:0000313" key="2">
    <source>
        <dbReference type="EMBL" id="SFU05197.1"/>
    </source>
</evidence>
<keyword evidence="1" id="KW-0812">Transmembrane</keyword>
<organism evidence="2 3">
    <name type="scientific">Geodermatophilus amargosae</name>
    <dbReference type="NCBI Taxonomy" id="1296565"/>
    <lineage>
        <taxon>Bacteria</taxon>
        <taxon>Bacillati</taxon>
        <taxon>Actinomycetota</taxon>
        <taxon>Actinomycetes</taxon>
        <taxon>Geodermatophilales</taxon>
        <taxon>Geodermatophilaceae</taxon>
        <taxon>Geodermatophilus</taxon>
    </lineage>
</organism>
<feature type="transmembrane region" description="Helical" evidence="1">
    <location>
        <begin position="191"/>
        <end position="208"/>
    </location>
</feature>